<dbReference type="Proteomes" id="UP000274909">
    <property type="component" value="Unassembled WGS sequence"/>
</dbReference>
<feature type="compositionally biased region" description="Basic and acidic residues" evidence="1">
    <location>
        <begin position="16"/>
        <end position="34"/>
    </location>
</feature>
<feature type="compositionally biased region" description="Basic and acidic residues" evidence="1">
    <location>
        <begin position="102"/>
        <end position="119"/>
    </location>
</feature>
<accession>A0A3S0VBJ7</accession>
<proteinExistence type="predicted"/>
<keyword evidence="3" id="KW-1185">Reference proteome</keyword>
<evidence type="ECO:0000256" key="1">
    <source>
        <dbReference type="SAM" id="MobiDB-lite"/>
    </source>
</evidence>
<reference evidence="2 3" key="1">
    <citation type="submission" date="2018-12" db="EMBL/GenBank/DDBJ databases">
        <authorList>
            <person name="Li F."/>
        </authorList>
    </citation>
    <scope>NUCLEOTIDE SEQUENCE [LARGE SCALE GENOMIC DNA]</scope>
    <source>
        <strain evidence="2 3">EGI 6500705</strain>
    </source>
</reference>
<sequence length="148" mass="15757">MASSHEETQDAPIMDGAKEEWAAKRAEDAEKGPGEHLGGSGGIAERDEDGHGDDADAPIYDSRSTEHTTNHRETSDVREASQVSDPIEAAQLDQTAPGTQESADHEPARPGTGDEHSVDGDAIGNPDVETHQVENETDPDIDPEPRQA</sequence>
<evidence type="ECO:0000313" key="2">
    <source>
        <dbReference type="EMBL" id="RUR01619.1"/>
    </source>
</evidence>
<dbReference type="OrthoDB" id="5116599at2"/>
<evidence type="ECO:0000313" key="3">
    <source>
        <dbReference type="Proteomes" id="UP000274909"/>
    </source>
</evidence>
<name>A0A3S0VBJ7_9MICO</name>
<organism evidence="2 3">
    <name type="scientific">Labedella endophytica</name>
    <dbReference type="NCBI Taxonomy" id="1523160"/>
    <lineage>
        <taxon>Bacteria</taxon>
        <taxon>Bacillati</taxon>
        <taxon>Actinomycetota</taxon>
        <taxon>Actinomycetes</taxon>
        <taxon>Micrococcales</taxon>
        <taxon>Microbacteriaceae</taxon>
        <taxon>Labedella</taxon>
    </lineage>
</organism>
<dbReference type="RefSeq" id="WP_127049332.1">
    <property type="nucleotide sequence ID" value="NZ_RZGZ01000002.1"/>
</dbReference>
<dbReference type="EMBL" id="RZGZ01000002">
    <property type="protein sequence ID" value="RUR01619.1"/>
    <property type="molecule type" value="Genomic_DNA"/>
</dbReference>
<protein>
    <submittedName>
        <fullName evidence="2">Uncharacterized protein</fullName>
    </submittedName>
</protein>
<feature type="compositionally biased region" description="Basic and acidic residues" evidence="1">
    <location>
        <begin position="63"/>
        <end position="79"/>
    </location>
</feature>
<feature type="compositionally biased region" description="Polar residues" evidence="1">
    <location>
        <begin position="92"/>
        <end position="101"/>
    </location>
</feature>
<comment type="caution">
    <text evidence="2">The sequence shown here is derived from an EMBL/GenBank/DDBJ whole genome shotgun (WGS) entry which is preliminary data.</text>
</comment>
<feature type="region of interest" description="Disordered" evidence="1">
    <location>
        <begin position="1"/>
        <end position="148"/>
    </location>
</feature>
<gene>
    <name evidence="2" type="ORF">ELQ94_09065</name>
</gene>
<dbReference type="AlphaFoldDB" id="A0A3S0VBJ7"/>
<feature type="compositionally biased region" description="Basic and acidic residues" evidence="1">
    <location>
        <begin position="44"/>
        <end position="54"/>
    </location>
</feature>